<comment type="caution">
    <text evidence="4">The sequence shown here is derived from an EMBL/GenBank/DDBJ whole genome shotgun (WGS) entry which is preliminary data.</text>
</comment>
<organism evidence="4 5">
    <name type="scientific">Myroides odoratimimus CCUG 10230</name>
    <dbReference type="NCBI Taxonomy" id="883150"/>
    <lineage>
        <taxon>Bacteria</taxon>
        <taxon>Pseudomonadati</taxon>
        <taxon>Bacteroidota</taxon>
        <taxon>Flavobacteriia</taxon>
        <taxon>Flavobacteriales</taxon>
        <taxon>Flavobacteriaceae</taxon>
        <taxon>Myroides</taxon>
    </lineage>
</organism>
<evidence type="ECO:0000313" key="4">
    <source>
        <dbReference type="EMBL" id="EHO11904.1"/>
    </source>
</evidence>
<keyword evidence="5" id="KW-1185">Reference proteome</keyword>
<dbReference type="InterPro" id="IPR001375">
    <property type="entry name" value="Peptidase_S9_cat"/>
</dbReference>
<dbReference type="PANTHER" id="PTHR42776:SF27">
    <property type="entry name" value="DIPEPTIDYL PEPTIDASE FAMILY MEMBER 6"/>
    <property type="match status" value="1"/>
</dbReference>
<feature type="transmembrane region" description="Helical" evidence="2">
    <location>
        <begin position="7"/>
        <end position="25"/>
    </location>
</feature>
<evidence type="ECO:0000313" key="5">
    <source>
        <dbReference type="Proteomes" id="UP000005402"/>
    </source>
</evidence>
<evidence type="ECO:0000256" key="2">
    <source>
        <dbReference type="SAM" id="Phobius"/>
    </source>
</evidence>
<dbReference type="PANTHER" id="PTHR42776">
    <property type="entry name" value="SERINE PEPTIDASE S9 FAMILY MEMBER"/>
    <property type="match status" value="1"/>
</dbReference>
<keyword evidence="2" id="KW-0812">Transmembrane</keyword>
<dbReference type="Pfam" id="PF00326">
    <property type="entry name" value="Peptidase_S9"/>
    <property type="match status" value="1"/>
</dbReference>
<keyword evidence="1" id="KW-0378">Hydrolase</keyword>
<proteinExistence type="predicted"/>
<dbReference type="SUPFAM" id="SSF53474">
    <property type="entry name" value="alpha/beta-Hydrolases"/>
    <property type="match status" value="1"/>
</dbReference>
<feature type="domain" description="Peptidase S9 prolyl oligopeptidase catalytic" evidence="3">
    <location>
        <begin position="660"/>
        <end position="825"/>
    </location>
</feature>
<dbReference type="Gene3D" id="3.40.50.1820">
    <property type="entry name" value="alpha/beta hydrolase"/>
    <property type="match status" value="1"/>
</dbReference>
<name>A0ABP2NEN5_9FLAO</name>
<dbReference type="Proteomes" id="UP000005402">
    <property type="component" value="Unassembled WGS sequence"/>
</dbReference>
<keyword evidence="2" id="KW-0472">Membrane</keyword>
<gene>
    <name evidence="4" type="ORF">HMPREF9712_00151</name>
</gene>
<keyword evidence="2" id="KW-1133">Transmembrane helix</keyword>
<sequence>MVINKIIICYTIIITSFVSIGFGQTKSDTIQIDSRWSTLNNILLSDDGRWSLLTKNSTTVELLLLNTQNKKQYKFKAINNFHLTKNNTFLYQDVIKENIELINLENNKSNTIQNATLLEFLKDENILVYQNNNTKQNYIARYHNNTLHLLCDTLSMFFKNYSISPDKKTLIYQSLSNNQLFKIDLSKNTHTYLSSFSFPVLRFYWKNNSELVSFYLQDVNESKQIFIVNLKDNTLKKTELLCDDYNLSTVNNISYYNDSVIIEYQLKKDKKATISPDIWATNNRNLTEKIYTNKSIDFKPKTLIYNILSTEKDTINMNKNTRLLNIGDHNLIGYNTTENYDYTNFKRPTNFYLFDKISFLPKLIIDQILNYNSNFSFSPNGKYIAYKNKKNWAIYNLETKEILENKNFKTTLDHIIWSADSEIIYGINQGILIKLDLLSLDLEQTIIDTDSNLEFTIYNTVALESQNNSNAIRVLKLNTEKRILLASKNPTNNLSSLYLVEKNKVIPIVKNTPNSIDSILFDKDLKTITYSEQNFKIPNRIQVWKENKIKTLKENETPIELYNWRKQKIIQYTVQGKSMKGVLYYPKDFQESKKYPMITSIYQVQYKYANLFNSPELAIDGFNTSVFTENNYFVFYPDIVYNNSGPAISALQCVEVALETILSKELAIDKNKLGLTGRSHGGYETNYIITQTDIFKAAVSGVGNSDLIRAYYSYNLNFGIPNYFKMENGQYEMPSDFAKNKELYLNNSPILYAHQIKTPLLTWTGNKDENVHWGQTQEFFIALLRYKIPHVALFYPNETHSILNPLLKQDLNHRVLQWFNYYLKDHKDIEWIQKNTTFN</sequence>
<protein>
    <recommendedName>
        <fullName evidence="3">Peptidase S9 prolyl oligopeptidase catalytic domain-containing protein</fullName>
    </recommendedName>
</protein>
<dbReference type="EMBL" id="AGEC02000007">
    <property type="protein sequence ID" value="EHO11904.1"/>
    <property type="molecule type" value="Genomic_DNA"/>
</dbReference>
<evidence type="ECO:0000256" key="1">
    <source>
        <dbReference type="ARBA" id="ARBA00022801"/>
    </source>
</evidence>
<dbReference type="RefSeq" id="WP_006256858.1">
    <property type="nucleotide sequence ID" value="NZ_KE161015.1"/>
</dbReference>
<accession>A0ABP2NEN5</accession>
<evidence type="ECO:0000259" key="3">
    <source>
        <dbReference type="Pfam" id="PF00326"/>
    </source>
</evidence>
<reference evidence="4" key="1">
    <citation type="submission" date="2012-07" db="EMBL/GenBank/DDBJ databases">
        <title>The Genome Sequence of Myroides odoratimimus CCUG 10230.</title>
        <authorList>
            <consortium name="The Broad Institute Genome Sequencing Platform"/>
            <person name="Earl A."/>
            <person name="Ward D."/>
            <person name="Feldgarden M."/>
            <person name="Gevers D."/>
            <person name="Huys G."/>
            <person name="Walker B."/>
            <person name="Young S.K."/>
            <person name="Zeng Q."/>
            <person name="Gargeya S."/>
            <person name="Fitzgerald M."/>
            <person name="Haas B."/>
            <person name="Abouelleil A."/>
            <person name="Alvarado L."/>
            <person name="Arachchi H.M."/>
            <person name="Berlin A.M."/>
            <person name="Chapman S.B."/>
            <person name="Goldberg J."/>
            <person name="Griggs A."/>
            <person name="Gujja S."/>
            <person name="Hansen M."/>
            <person name="Howarth C."/>
            <person name="Imamovic A."/>
            <person name="Larimer J."/>
            <person name="McCowen C."/>
            <person name="Montmayeur A."/>
            <person name="Murphy C."/>
            <person name="Neiman D."/>
            <person name="Pearson M."/>
            <person name="Priest M."/>
            <person name="Roberts A."/>
            <person name="Saif S."/>
            <person name="Shea T."/>
            <person name="Sisk P."/>
            <person name="Sykes S."/>
            <person name="Wortman J."/>
            <person name="Nusbaum C."/>
            <person name="Birren B."/>
        </authorList>
    </citation>
    <scope>NUCLEOTIDE SEQUENCE [LARGE SCALE GENOMIC DNA]</scope>
    <source>
        <strain evidence="4">CCUG 10230</strain>
    </source>
</reference>
<dbReference type="SUPFAM" id="SSF82171">
    <property type="entry name" value="DPP6 N-terminal domain-like"/>
    <property type="match status" value="1"/>
</dbReference>
<dbReference type="InterPro" id="IPR029058">
    <property type="entry name" value="AB_hydrolase_fold"/>
</dbReference>